<dbReference type="GO" id="GO:0005829">
    <property type="term" value="C:cytosol"/>
    <property type="evidence" value="ECO:0007669"/>
    <property type="project" value="TreeGrafter"/>
</dbReference>
<feature type="domain" description="D-isomer specific 2-hydroxyacid dehydrogenase catalytic" evidence="4">
    <location>
        <begin position="26"/>
        <end position="293"/>
    </location>
</feature>
<evidence type="ECO:0000313" key="7">
    <source>
        <dbReference type="Proteomes" id="UP000003980"/>
    </source>
</evidence>
<evidence type="ECO:0000256" key="3">
    <source>
        <dbReference type="RuleBase" id="RU003719"/>
    </source>
</evidence>
<evidence type="ECO:0000313" key="6">
    <source>
        <dbReference type="EMBL" id="EHP70013.1"/>
    </source>
</evidence>
<feature type="domain" description="D-isomer specific 2-hydroxyacid dehydrogenase NAD-binding" evidence="5">
    <location>
        <begin position="83"/>
        <end position="260"/>
    </location>
</feature>
<dbReference type="HOGENOM" id="CLU_019796_1_0_2"/>
<dbReference type="GO" id="GO:0030267">
    <property type="term" value="F:glyoxylate reductase (NADPH) activity"/>
    <property type="evidence" value="ECO:0007669"/>
    <property type="project" value="TreeGrafter"/>
</dbReference>
<name>H2C192_9CREN</name>
<dbReference type="InterPro" id="IPR050223">
    <property type="entry name" value="D-isomer_2-hydroxyacid_DH"/>
</dbReference>
<dbReference type="PANTHER" id="PTHR10996">
    <property type="entry name" value="2-HYDROXYACID DEHYDROGENASE-RELATED"/>
    <property type="match status" value="1"/>
</dbReference>
<evidence type="ECO:0000256" key="2">
    <source>
        <dbReference type="ARBA" id="ARBA00023027"/>
    </source>
</evidence>
<organism evidence="6 7">
    <name type="scientific">Metallosphaera yellowstonensis MK1</name>
    <dbReference type="NCBI Taxonomy" id="671065"/>
    <lineage>
        <taxon>Archaea</taxon>
        <taxon>Thermoproteota</taxon>
        <taxon>Thermoprotei</taxon>
        <taxon>Sulfolobales</taxon>
        <taxon>Sulfolobaceae</taxon>
        <taxon>Metallosphaera</taxon>
    </lineage>
</organism>
<gene>
    <name evidence="6" type="ORF">MetMK1DRAFT_00005150</name>
</gene>
<dbReference type="eggNOG" id="arCOG01755">
    <property type="taxonomic scope" value="Archaea"/>
</dbReference>
<dbReference type="STRING" id="671065.MetMK1DRAFT_00005150"/>
<dbReference type="Proteomes" id="UP000003980">
    <property type="component" value="Unassembled WGS sequence"/>
</dbReference>
<protein>
    <submittedName>
        <fullName evidence="6">Lactate dehydrogenase-like oxidoreductase</fullName>
    </submittedName>
</protein>
<dbReference type="InterPro" id="IPR006140">
    <property type="entry name" value="D-isomer_DH_NAD-bd"/>
</dbReference>
<evidence type="ECO:0000256" key="1">
    <source>
        <dbReference type="ARBA" id="ARBA00023002"/>
    </source>
</evidence>
<dbReference type="PANTHER" id="PTHR10996:SF178">
    <property type="entry name" value="2-HYDROXYACID DEHYDROGENASE YGL185C-RELATED"/>
    <property type="match status" value="1"/>
</dbReference>
<keyword evidence="1 3" id="KW-0560">Oxidoreductase</keyword>
<proteinExistence type="inferred from homology"/>
<dbReference type="GO" id="GO:0016618">
    <property type="term" value="F:hydroxypyruvate reductase [NAD(P)H] activity"/>
    <property type="evidence" value="ECO:0007669"/>
    <property type="project" value="TreeGrafter"/>
</dbReference>
<dbReference type="InterPro" id="IPR006139">
    <property type="entry name" value="D-isomer_2_OHA_DH_cat_dom"/>
</dbReference>
<dbReference type="AlphaFoldDB" id="H2C192"/>
<dbReference type="OrthoDB" id="34275at2157"/>
<accession>H2C192</accession>
<dbReference type="Pfam" id="PF02826">
    <property type="entry name" value="2-Hacid_dh_C"/>
    <property type="match status" value="1"/>
</dbReference>
<dbReference type="InterPro" id="IPR036291">
    <property type="entry name" value="NAD(P)-bd_dom_sf"/>
</dbReference>
<dbReference type="EMBL" id="JH597761">
    <property type="protein sequence ID" value="EHP70013.1"/>
    <property type="molecule type" value="Genomic_DNA"/>
</dbReference>
<dbReference type="GO" id="GO:0051287">
    <property type="term" value="F:NAD binding"/>
    <property type="evidence" value="ECO:0007669"/>
    <property type="project" value="InterPro"/>
</dbReference>
<comment type="similarity">
    <text evidence="3">Belongs to the D-isomer specific 2-hydroxyacid dehydrogenase family.</text>
</comment>
<keyword evidence="2" id="KW-0520">NAD</keyword>
<reference evidence="6 7" key="1">
    <citation type="submission" date="2012-01" db="EMBL/GenBank/DDBJ databases">
        <title>Improved High-Quality Draft sequence of Metallosphaera yellowstonensis MK1.</title>
        <authorList>
            <consortium name="US DOE Joint Genome Institute"/>
            <person name="Lucas S."/>
            <person name="Han J."/>
            <person name="Cheng J.-F."/>
            <person name="Goodwin L."/>
            <person name="Pitluck S."/>
            <person name="Peters L."/>
            <person name="Teshima H."/>
            <person name="Detter J.C."/>
            <person name="Han C."/>
            <person name="Tapia R."/>
            <person name="Land M."/>
            <person name="Hauser L."/>
            <person name="Kyrpides N."/>
            <person name="Kozubal M."/>
            <person name="Macur R.E."/>
            <person name="Jay Z."/>
            <person name="Inskeep W."/>
            <person name="Woyke T."/>
        </authorList>
    </citation>
    <scope>NUCLEOTIDE SEQUENCE [LARGE SCALE GENOMIC DNA]</scope>
    <source>
        <strain evidence="6 7">MK1</strain>
    </source>
</reference>
<evidence type="ECO:0000259" key="5">
    <source>
        <dbReference type="Pfam" id="PF02826"/>
    </source>
</evidence>
<evidence type="ECO:0000259" key="4">
    <source>
        <dbReference type="Pfam" id="PF00389"/>
    </source>
</evidence>
<dbReference type="Gene3D" id="3.40.50.720">
    <property type="entry name" value="NAD(P)-binding Rossmann-like Domain"/>
    <property type="match status" value="2"/>
</dbReference>
<dbReference type="RefSeq" id="WP_009070348.1">
    <property type="nucleotide sequence ID" value="NZ_JH597761.1"/>
</dbReference>
<dbReference type="CDD" id="cd12165">
    <property type="entry name" value="2-Hacid_dh_6"/>
    <property type="match status" value="1"/>
</dbReference>
<dbReference type="SUPFAM" id="SSF51735">
    <property type="entry name" value="NAD(P)-binding Rossmann-fold domains"/>
    <property type="match status" value="1"/>
</dbReference>
<dbReference type="SUPFAM" id="SSF52283">
    <property type="entry name" value="Formate/glycerate dehydrogenase catalytic domain-like"/>
    <property type="match status" value="1"/>
</dbReference>
<sequence>MIISTRELPEECHSLLDRWGLKDRNVEEYLKEGEALLAWPSQVKDYVGKMPKLKVIQTFSAGVDDLPFQLIPAHVEVFSNAGAYSTSVAEHAWALALALAKNVNVRRREDTVLLHGGTALVLGGGGIGSEIARIAKHAFDMYVIGVSRSFRRPELFSERRGLQDLKELMGRADVIFDALPLNKETVGLLNYDLLSRTKERVILVNVGRAETVVEEDVIRIMKERKGFKFGTDVFWRKGGKENFDSPLWGMENFAGTPHTAGATASGEVLKRALVRACENLRDYLSEGHAENRVRKEDYE</sequence>
<dbReference type="Pfam" id="PF00389">
    <property type="entry name" value="2-Hacid_dh"/>
    <property type="match status" value="1"/>
</dbReference>
<keyword evidence="7" id="KW-1185">Reference proteome</keyword>